<keyword evidence="1" id="KW-0812">Transmembrane</keyword>
<keyword evidence="1" id="KW-0472">Membrane</keyword>
<organism evidence="2 3">
    <name type="scientific">Flavonifractor plautii ATCC 29863</name>
    <dbReference type="NCBI Taxonomy" id="411475"/>
    <lineage>
        <taxon>Bacteria</taxon>
        <taxon>Bacillati</taxon>
        <taxon>Bacillota</taxon>
        <taxon>Clostridia</taxon>
        <taxon>Eubacteriales</taxon>
        <taxon>Oscillospiraceae</taxon>
        <taxon>Flavonifractor</taxon>
    </lineage>
</organism>
<keyword evidence="1" id="KW-1133">Transmembrane helix</keyword>
<gene>
    <name evidence="2" type="ORF">HMPREF0372_00504</name>
</gene>
<reference evidence="2 3" key="1">
    <citation type="submission" date="2011-08" db="EMBL/GenBank/DDBJ databases">
        <authorList>
            <person name="Weinstock G."/>
            <person name="Sodergren E."/>
            <person name="Clifton S."/>
            <person name="Fulton L."/>
            <person name="Fulton B."/>
            <person name="Courtney L."/>
            <person name="Fronick C."/>
            <person name="Harrison M."/>
            <person name="Strong C."/>
            <person name="Farmer C."/>
            <person name="Delahaunty K."/>
            <person name="Markovic C."/>
            <person name="Hall O."/>
            <person name="Minx P."/>
            <person name="Tomlinson C."/>
            <person name="Mitreva M."/>
            <person name="Hou S."/>
            <person name="Chen J."/>
            <person name="Wollam A."/>
            <person name="Pepin K.H."/>
            <person name="Johnson M."/>
            <person name="Bhonagiri V."/>
            <person name="Zhang X."/>
            <person name="Suruliraj S."/>
            <person name="Warren W."/>
            <person name="Chinwalla A."/>
            <person name="Mardis E.R."/>
            <person name="Wilson R.K."/>
        </authorList>
    </citation>
    <scope>NUCLEOTIDE SEQUENCE [LARGE SCALE GENOMIC DNA]</scope>
    <source>
        <strain evidence="2 3">ATCC 29863</strain>
    </source>
</reference>
<dbReference type="AlphaFoldDB" id="G9YLY9"/>
<dbReference type="HOGENOM" id="CLU_2953740_0_0_9"/>
<evidence type="ECO:0000256" key="1">
    <source>
        <dbReference type="SAM" id="Phobius"/>
    </source>
</evidence>
<evidence type="ECO:0000313" key="3">
    <source>
        <dbReference type="Proteomes" id="UP000004459"/>
    </source>
</evidence>
<dbReference type="EMBL" id="AGCK01000038">
    <property type="protein sequence ID" value="EHM54449.1"/>
    <property type="molecule type" value="Genomic_DNA"/>
</dbReference>
<proteinExistence type="predicted"/>
<sequence length="59" mass="6787">MDIITTGTITNISEVWMERNRVARFSCVLIRYVLLYSLSLITDASLNANWLLRRALLSV</sequence>
<dbReference type="Proteomes" id="UP000004459">
    <property type="component" value="Unassembled WGS sequence"/>
</dbReference>
<name>G9YLY9_FLAPL</name>
<evidence type="ECO:0000313" key="2">
    <source>
        <dbReference type="EMBL" id="EHM54449.1"/>
    </source>
</evidence>
<accession>G9YLY9</accession>
<comment type="caution">
    <text evidence="2">The sequence shown here is derived from an EMBL/GenBank/DDBJ whole genome shotgun (WGS) entry which is preliminary data.</text>
</comment>
<protein>
    <submittedName>
        <fullName evidence="2">Uncharacterized protein</fullName>
    </submittedName>
</protein>
<feature type="transmembrane region" description="Helical" evidence="1">
    <location>
        <begin position="29"/>
        <end position="52"/>
    </location>
</feature>